<dbReference type="InterPro" id="IPR036249">
    <property type="entry name" value="Thioredoxin-like_sf"/>
</dbReference>
<keyword evidence="4" id="KW-1015">Disulfide bond</keyword>
<name>A0A915PKN0_9BILA</name>
<feature type="domain" description="Thioredoxin" evidence="6">
    <location>
        <begin position="91"/>
        <end position="277"/>
    </location>
</feature>
<dbReference type="InterPro" id="IPR013766">
    <property type="entry name" value="Thioredoxin_domain"/>
</dbReference>
<accession>A0A915PKN0</accession>
<dbReference type="Proteomes" id="UP000887581">
    <property type="component" value="Unplaced"/>
</dbReference>
<feature type="transmembrane region" description="Helical" evidence="5">
    <location>
        <begin position="69"/>
        <end position="91"/>
    </location>
</feature>
<evidence type="ECO:0000256" key="3">
    <source>
        <dbReference type="PIRSR" id="PIRSR603782-1"/>
    </source>
</evidence>
<dbReference type="GO" id="GO:0005739">
    <property type="term" value="C:mitochondrion"/>
    <property type="evidence" value="ECO:0007669"/>
    <property type="project" value="GOC"/>
</dbReference>
<dbReference type="SUPFAM" id="SSF52833">
    <property type="entry name" value="Thioredoxin-like"/>
    <property type="match status" value="1"/>
</dbReference>
<proteinExistence type="inferred from homology"/>
<comment type="similarity">
    <text evidence="1">Belongs to the SCO1/2 family.</text>
</comment>
<sequence length="290" mass="33355">MTKCREGDDIITFVQHKIAPHLEKGAKEDDLKLDITELEKILEKDDIPKNNKENIRILKEQKRGMREIFTGKLAMVIVGVSVILVIILSALQEKLPLPNTLQKMRELESERRRTVGKARLGGPWELVGIDGKLGGSEQLKGNWLLLYFGFTHCPDVCPDSIEKMVVEILEKSEEKIKVIPVFISVDPERDTVERVKEYCAEFSPKIKGYTGSKEQVAKVAKTFRVYYSQGPKAGNNDYIVDHTVIMYLIDPDGNFHDYYGQNRSAQEIARVIKLKVFKHDMMMEKKKRWF</sequence>
<evidence type="ECO:0000256" key="4">
    <source>
        <dbReference type="PIRSR" id="PIRSR603782-2"/>
    </source>
</evidence>
<feature type="binding site" evidence="3">
    <location>
        <position position="153"/>
    </location>
    <ligand>
        <name>Cu cation</name>
        <dbReference type="ChEBI" id="CHEBI:23378"/>
    </ligand>
</feature>
<dbReference type="Pfam" id="PF02630">
    <property type="entry name" value="SCO1-SenC"/>
    <property type="match status" value="1"/>
</dbReference>
<dbReference type="PANTHER" id="PTHR12151">
    <property type="entry name" value="ELECTRON TRANSPORT PROTIN SCO1/SENC FAMILY MEMBER"/>
    <property type="match status" value="1"/>
</dbReference>
<evidence type="ECO:0000313" key="8">
    <source>
        <dbReference type="WBParaSite" id="sdigi.contig150.g5273.t1"/>
    </source>
</evidence>
<keyword evidence="5" id="KW-0812">Transmembrane</keyword>
<feature type="binding site" evidence="3">
    <location>
        <position position="157"/>
    </location>
    <ligand>
        <name>Cu cation</name>
        <dbReference type="ChEBI" id="CHEBI:23378"/>
    </ligand>
</feature>
<keyword evidence="2 3" id="KW-0186">Copper</keyword>
<evidence type="ECO:0000256" key="2">
    <source>
        <dbReference type="ARBA" id="ARBA00023008"/>
    </source>
</evidence>
<dbReference type="GO" id="GO:0046872">
    <property type="term" value="F:metal ion binding"/>
    <property type="evidence" value="ECO:0007669"/>
    <property type="project" value="UniProtKB-KW"/>
</dbReference>
<keyword evidence="3" id="KW-0479">Metal-binding</keyword>
<evidence type="ECO:0000256" key="5">
    <source>
        <dbReference type="SAM" id="Phobius"/>
    </source>
</evidence>
<evidence type="ECO:0000313" key="7">
    <source>
        <dbReference type="Proteomes" id="UP000887581"/>
    </source>
</evidence>
<feature type="disulfide bond" description="Redox-active" evidence="4">
    <location>
        <begin position="153"/>
        <end position="157"/>
    </location>
</feature>
<reference evidence="8" key="1">
    <citation type="submission" date="2022-11" db="UniProtKB">
        <authorList>
            <consortium name="WormBaseParasite"/>
        </authorList>
    </citation>
    <scope>IDENTIFICATION</scope>
</reference>
<evidence type="ECO:0000259" key="6">
    <source>
        <dbReference type="PROSITE" id="PS51352"/>
    </source>
</evidence>
<dbReference type="AlphaFoldDB" id="A0A915PKN0"/>
<dbReference type="CDD" id="cd02968">
    <property type="entry name" value="SCO"/>
    <property type="match status" value="1"/>
</dbReference>
<dbReference type="Gene3D" id="3.40.30.10">
    <property type="entry name" value="Glutaredoxin"/>
    <property type="match status" value="1"/>
</dbReference>
<dbReference type="PANTHER" id="PTHR12151:SF5">
    <property type="entry name" value="AT19154P"/>
    <property type="match status" value="1"/>
</dbReference>
<feature type="binding site" evidence="3">
    <location>
        <position position="242"/>
    </location>
    <ligand>
        <name>Cu cation</name>
        <dbReference type="ChEBI" id="CHEBI:23378"/>
    </ligand>
</feature>
<dbReference type="GO" id="GO:0033617">
    <property type="term" value="P:mitochondrial respiratory chain complex IV assembly"/>
    <property type="evidence" value="ECO:0007669"/>
    <property type="project" value="TreeGrafter"/>
</dbReference>
<keyword evidence="5" id="KW-0472">Membrane</keyword>
<dbReference type="FunFam" id="3.40.30.10:FF:000013">
    <property type="entry name" value="Blast:Protein SCO1 homolog, mitochondrial"/>
    <property type="match status" value="1"/>
</dbReference>
<dbReference type="PROSITE" id="PS51352">
    <property type="entry name" value="THIOREDOXIN_2"/>
    <property type="match status" value="1"/>
</dbReference>
<keyword evidence="7" id="KW-1185">Reference proteome</keyword>
<organism evidence="7 8">
    <name type="scientific">Setaria digitata</name>
    <dbReference type="NCBI Taxonomy" id="48799"/>
    <lineage>
        <taxon>Eukaryota</taxon>
        <taxon>Metazoa</taxon>
        <taxon>Ecdysozoa</taxon>
        <taxon>Nematoda</taxon>
        <taxon>Chromadorea</taxon>
        <taxon>Rhabditida</taxon>
        <taxon>Spirurina</taxon>
        <taxon>Spiruromorpha</taxon>
        <taxon>Filarioidea</taxon>
        <taxon>Setariidae</taxon>
        <taxon>Setaria</taxon>
    </lineage>
</organism>
<protein>
    <submittedName>
        <fullName evidence="8">Thioredoxin domain-containing protein</fullName>
    </submittedName>
</protein>
<dbReference type="InterPro" id="IPR003782">
    <property type="entry name" value="SCO1/SenC"/>
</dbReference>
<evidence type="ECO:0000256" key="1">
    <source>
        <dbReference type="ARBA" id="ARBA00010996"/>
    </source>
</evidence>
<dbReference type="WBParaSite" id="sdigi.contig150.g5273.t1">
    <property type="protein sequence ID" value="sdigi.contig150.g5273.t1"/>
    <property type="gene ID" value="sdigi.contig150.g5273"/>
</dbReference>
<keyword evidence="5" id="KW-1133">Transmembrane helix</keyword>